<organism evidence="2 3">
    <name type="scientific">Physocladia obscura</name>
    <dbReference type="NCBI Taxonomy" id="109957"/>
    <lineage>
        <taxon>Eukaryota</taxon>
        <taxon>Fungi</taxon>
        <taxon>Fungi incertae sedis</taxon>
        <taxon>Chytridiomycota</taxon>
        <taxon>Chytridiomycota incertae sedis</taxon>
        <taxon>Chytridiomycetes</taxon>
        <taxon>Chytridiales</taxon>
        <taxon>Chytriomycetaceae</taxon>
        <taxon>Physocladia</taxon>
    </lineage>
</organism>
<evidence type="ECO:0000313" key="2">
    <source>
        <dbReference type="EMBL" id="KAJ3122047.1"/>
    </source>
</evidence>
<gene>
    <name evidence="2" type="ORF">HK100_012144</name>
</gene>
<dbReference type="AlphaFoldDB" id="A0AAD5XDI6"/>
<reference evidence="2" key="1">
    <citation type="submission" date="2020-05" db="EMBL/GenBank/DDBJ databases">
        <title>Phylogenomic resolution of chytrid fungi.</title>
        <authorList>
            <person name="Stajich J.E."/>
            <person name="Amses K."/>
            <person name="Simmons R."/>
            <person name="Seto K."/>
            <person name="Myers J."/>
            <person name="Bonds A."/>
            <person name="Quandt C.A."/>
            <person name="Barry K."/>
            <person name="Liu P."/>
            <person name="Grigoriev I."/>
            <person name="Longcore J.E."/>
            <person name="James T.Y."/>
        </authorList>
    </citation>
    <scope>NUCLEOTIDE SEQUENCE</scope>
    <source>
        <strain evidence="2">JEL0513</strain>
    </source>
</reference>
<keyword evidence="3" id="KW-1185">Reference proteome</keyword>
<evidence type="ECO:0000313" key="3">
    <source>
        <dbReference type="Proteomes" id="UP001211907"/>
    </source>
</evidence>
<accession>A0AAD5XDI6</accession>
<protein>
    <submittedName>
        <fullName evidence="2">Uncharacterized protein</fullName>
    </submittedName>
</protein>
<dbReference type="Proteomes" id="UP001211907">
    <property type="component" value="Unassembled WGS sequence"/>
</dbReference>
<name>A0AAD5XDI6_9FUNG</name>
<dbReference type="EMBL" id="JADGJH010000838">
    <property type="protein sequence ID" value="KAJ3122047.1"/>
    <property type="molecule type" value="Genomic_DNA"/>
</dbReference>
<comment type="caution">
    <text evidence="2">The sequence shown here is derived from an EMBL/GenBank/DDBJ whole genome shotgun (WGS) entry which is preliminary data.</text>
</comment>
<proteinExistence type="predicted"/>
<feature type="region of interest" description="Disordered" evidence="1">
    <location>
        <begin position="1"/>
        <end position="40"/>
    </location>
</feature>
<sequence>MGIPVYFAQPKRAKRVRSHSLNSGDQAKEENGDNADSGNVRAAQRRSILFLRRERPQQQQLGEITSRNSIGQWWNERESPRDRDGEPLWMTRMRQISHETRQSARTTAVTEATIPDFETLTTRRLSRFELPTTLSQSQRQLQLQFPLSSDRVSFRDELLRLSLTQTNETSNANRTSEETIIGGSQSNGANDAIGTVNSSNTAVEDFARAAQRARAAARISAEQSQRLLREISRPSNTGSSTELRISDLARHVRTLTHASSLSRRIIDSNPSEALSASVNRVNSLLASIESSESLLSLSTPSETLDRAISWLRADRFARYERLTSAPFTYPPSSSMNTSPPPLISPFIDPSAPAATNPLYSSEDFLNLYESEDLFTAVTAADRTSAANLARNIVDASVSSPSRNLENTFENNLSARGYAAFGRLGNTLPSMAPDVQSSQAVSIPQPMFSSLSNEVPPAAALTESHLLADIEQATVTPTSIIIQPAASLWSSLTEAANLAISLSPPLPPSTINFLQPSPPLAAAIISGENSPSFGLRVPRDASPGFESIRLHQRSPRIVEAISRGLDDTVVSSSDSSEDLGIFPPVVVGFLSESTESVFSGGGIGEGGEH</sequence>
<evidence type="ECO:0000256" key="1">
    <source>
        <dbReference type="SAM" id="MobiDB-lite"/>
    </source>
</evidence>